<keyword evidence="3" id="KW-1185">Reference proteome</keyword>
<evidence type="ECO:0008006" key="4">
    <source>
        <dbReference type="Google" id="ProtNLM"/>
    </source>
</evidence>
<dbReference type="RefSeq" id="WP_272651338.1">
    <property type="nucleotide sequence ID" value="NZ_JAZDDG010000005.1"/>
</dbReference>
<proteinExistence type="predicted"/>
<keyword evidence="1" id="KW-0472">Membrane</keyword>
<evidence type="ECO:0000256" key="1">
    <source>
        <dbReference type="SAM" id="Phobius"/>
    </source>
</evidence>
<sequence>MDKSKIVKIATIIGSILLVIMAIFHISGIGYVNNLVQQSNTELIVKTIFPVLFAHPSVQLFGFAGLGIWTLFSGNGIKNSLLFIAVMVCIDAAFAFYLGAAVPGVLLMFAAFTFGIGAVKAK</sequence>
<organism evidence="2 3">
    <name type="scientific">Maribacter cobaltidurans</name>
    <dbReference type="NCBI Taxonomy" id="1178778"/>
    <lineage>
        <taxon>Bacteria</taxon>
        <taxon>Pseudomonadati</taxon>
        <taxon>Bacteroidota</taxon>
        <taxon>Flavobacteriia</taxon>
        <taxon>Flavobacteriales</taxon>
        <taxon>Flavobacteriaceae</taxon>
        <taxon>Maribacter</taxon>
    </lineage>
</organism>
<dbReference type="EMBL" id="JAZDDG010000005">
    <property type="protein sequence ID" value="MEE1976639.1"/>
    <property type="molecule type" value="Genomic_DNA"/>
</dbReference>
<accession>A0ABU7IUL0</accession>
<reference evidence="2 3" key="1">
    <citation type="submission" date="2024-01" db="EMBL/GenBank/DDBJ databases">
        <title>Maribacter spp. originated from different algae showed divergent polysaccharides utilization ability.</title>
        <authorList>
            <person name="Wang H."/>
            <person name="Wu Y."/>
        </authorList>
    </citation>
    <scope>NUCLEOTIDE SEQUENCE [LARGE SCALE GENOMIC DNA]</scope>
    <source>
        <strain evidence="2 3">PR1</strain>
    </source>
</reference>
<protein>
    <recommendedName>
        <fullName evidence="4">DUF4064 domain-containing protein</fullName>
    </recommendedName>
</protein>
<name>A0ABU7IUL0_9FLAO</name>
<evidence type="ECO:0000313" key="3">
    <source>
        <dbReference type="Proteomes" id="UP001356308"/>
    </source>
</evidence>
<gene>
    <name evidence="2" type="ORF">V1I91_11200</name>
</gene>
<feature type="transmembrane region" description="Helical" evidence="1">
    <location>
        <begin position="52"/>
        <end position="72"/>
    </location>
</feature>
<comment type="caution">
    <text evidence="2">The sequence shown here is derived from an EMBL/GenBank/DDBJ whole genome shotgun (WGS) entry which is preliminary data.</text>
</comment>
<feature type="transmembrane region" description="Helical" evidence="1">
    <location>
        <begin position="104"/>
        <end position="121"/>
    </location>
</feature>
<feature type="transmembrane region" description="Helical" evidence="1">
    <location>
        <begin position="12"/>
        <end position="32"/>
    </location>
</feature>
<evidence type="ECO:0000313" key="2">
    <source>
        <dbReference type="EMBL" id="MEE1976639.1"/>
    </source>
</evidence>
<dbReference type="Proteomes" id="UP001356308">
    <property type="component" value="Unassembled WGS sequence"/>
</dbReference>
<keyword evidence="1" id="KW-0812">Transmembrane</keyword>
<keyword evidence="1" id="KW-1133">Transmembrane helix</keyword>